<feature type="transmembrane region" description="Helical" evidence="8">
    <location>
        <begin position="322"/>
        <end position="347"/>
    </location>
</feature>
<dbReference type="STRING" id="310780.SAMN05216267_102755"/>
<dbReference type="AlphaFoldDB" id="A0A1H8PWP8"/>
<name>A0A1H8PWP8_9ACTN</name>
<dbReference type="Pfam" id="PF07690">
    <property type="entry name" value="MFS_1"/>
    <property type="match status" value="1"/>
</dbReference>
<dbReference type="EMBL" id="FODD01000027">
    <property type="protein sequence ID" value="SEO46432.1"/>
    <property type="molecule type" value="Genomic_DNA"/>
</dbReference>
<dbReference type="Gene3D" id="1.20.1250.20">
    <property type="entry name" value="MFS general substrate transporter like domains"/>
    <property type="match status" value="1"/>
</dbReference>
<feature type="transmembrane region" description="Helical" evidence="8">
    <location>
        <begin position="232"/>
        <end position="252"/>
    </location>
</feature>
<dbReference type="GO" id="GO:0022857">
    <property type="term" value="F:transmembrane transporter activity"/>
    <property type="evidence" value="ECO:0007669"/>
    <property type="project" value="InterPro"/>
</dbReference>
<evidence type="ECO:0000256" key="1">
    <source>
        <dbReference type="ARBA" id="ARBA00004651"/>
    </source>
</evidence>
<evidence type="ECO:0000256" key="7">
    <source>
        <dbReference type="SAM" id="MobiDB-lite"/>
    </source>
</evidence>
<sequence>MAGSHRTARHAATQPIPIPKGARPGTSPRGFWTVAAVLGLSLTAASSPTPLYGVYAARWGFSAITLTVVFSVYAVALLAALLAFGTLSDAIGRKPVVLLALALQVISLLCFIAATGVGWLLAARVAQGAATGLASAGVSAALLDLQPARRPGRAALVNALVSTGGLGAGALGSGALVEYAPHPDRLVYIVLLLVAGVLLAGVRFRVDETITDRTRPRLWSGIAVPEQARPTFLAAVPCLAATLALGGLYLSLGPSLAGDLSHSHNHLLGGGVPAMLCGTGALSIAALRSWSARTCMIAGCISLTVGPALTVVALSVSDAGLFYASTVVAGVGFGVGYLGAFRSLVVLAAPEHRAALVSAIYVVAYTAFSVPVVVAGVIDTHIGLRDTATGFLAVLAVLALTALIATLRTAPPAQPVVATPLPAGLNDPHSS</sequence>
<feature type="transmembrane region" description="Helical" evidence="8">
    <location>
        <begin position="155"/>
        <end position="180"/>
    </location>
</feature>
<dbReference type="GO" id="GO:0005886">
    <property type="term" value="C:plasma membrane"/>
    <property type="evidence" value="ECO:0007669"/>
    <property type="project" value="UniProtKB-SubCell"/>
</dbReference>
<dbReference type="OrthoDB" id="3177957at2"/>
<evidence type="ECO:0000256" key="4">
    <source>
        <dbReference type="ARBA" id="ARBA00022692"/>
    </source>
</evidence>
<evidence type="ECO:0000256" key="3">
    <source>
        <dbReference type="ARBA" id="ARBA00022475"/>
    </source>
</evidence>
<evidence type="ECO:0000256" key="8">
    <source>
        <dbReference type="SAM" id="Phobius"/>
    </source>
</evidence>
<dbReference type="Proteomes" id="UP000181951">
    <property type="component" value="Unassembled WGS sequence"/>
</dbReference>
<keyword evidence="5 8" id="KW-1133">Transmembrane helix</keyword>
<comment type="subcellular location">
    <subcellularLocation>
        <location evidence="1">Cell membrane</location>
        <topology evidence="1">Multi-pass membrane protein</topology>
    </subcellularLocation>
</comment>
<feature type="region of interest" description="Disordered" evidence="7">
    <location>
        <begin position="1"/>
        <end position="24"/>
    </location>
</feature>
<dbReference type="SUPFAM" id="SSF103473">
    <property type="entry name" value="MFS general substrate transporter"/>
    <property type="match status" value="1"/>
</dbReference>
<evidence type="ECO:0000256" key="5">
    <source>
        <dbReference type="ARBA" id="ARBA00022989"/>
    </source>
</evidence>
<dbReference type="InterPro" id="IPR036259">
    <property type="entry name" value="MFS_trans_sf"/>
</dbReference>
<dbReference type="PANTHER" id="PTHR23517:SF13">
    <property type="entry name" value="MAJOR FACILITATOR SUPERFAMILY MFS_1"/>
    <property type="match status" value="1"/>
</dbReference>
<feature type="transmembrane region" description="Helical" evidence="8">
    <location>
        <begin position="30"/>
        <end position="47"/>
    </location>
</feature>
<keyword evidence="4 8" id="KW-0812">Transmembrane</keyword>
<evidence type="ECO:0000256" key="2">
    <source>
        <dbReference type="ARBA" id="ARBA00022448"/>
    </source>
</evidence>
<feature type="transmembrane region" description="Helical" evidence="8">
    <location>
        <begin position="294"/>
        <end position="316"/>
    </location>
</feature>
<accession>A0A1H8PWP8</accession>
<keyword evidence="10" id="KW-1185">Reference proteome</keyword>
<feature type="transmembrane region" description="Helical" evidence="8">
    <location>
        <begin position="267"/>
        <end position="287"/>
    </location>
</feature>
<feature type="transmembrane region" description="Helical" evidence="8">
    <location>
        <begin position="186"/>
        <end position="206"/>
    </location>
</feature>
<feature type="transmembrane region" description="Helical" evidence="8">
    <location>
        <begin position="96"/>
        <end position="119"/>
    </location>
</feature>
<proteinExistence type="predicted"/>
<reference evidence="9 10" key="1">
    <citation type="submission" date="2016-10" db="EMBL/GenBank/DDBJ databases">
        <authorList>
            <person name="de Groot N.N."/>
        </authorList>
    </citation>
    <scope>NUCLEOTIDE SEQUENCE [LARGE SCALE GENOMIC DNA]</scope>
    <source>
        <strain evidence="9 10">CGMCC 4.2026</strain>
    </source>
</reference>
<keyword evidence="2" id="KW-0813">Transport</keyword>
<feature type="transmembrane region" description="Helical" evidence="8">
    <location>
        <begin position="125"/>
        <end position="143"/>
    </location>
</feature>
<keyword evidence="6 8" id="KW-0472">Membrane</keyword>
<protein>
    <submittedName>
        <fullName evidence="9">Predicted arabinose efflux permease, MFS family</fullName>
    </submittedName>
</protein>
<feature type="transmembrane region" description="Helical" evidence="8">
    <location>
        <begin position="59"/>
        <end position="84"/>
    </location>
</feature>
<dbReference type="InterPro" id="IPR050171">
    <property type="entry name" value="MFS_Transporters"/>
</dbReference>
<feature type="transmembrane region" description="Helical" evidence="8">
    <location>
        <begin position="354"/>
        <end position="378"/>
    </location>
</feature>
<keyword evidence="3" id="KW-1003">Cell membrane</keyword>
<dbReference type="PANTHER" id="PTHR23517">
    <property type="entry name" value="RESISTANCE PROTEIN MDTM, PUTATIVE-RELATED-RELATED"/>
    <property type="match status" value="1"/>
</dbReference>
<evidence type="ECO:0000313" key="10">
    <source>
        <dbReference type="Proteomes" id="UP000181951"/>
    </source>
</evidence>
<organism evidence="9 10">
    <name type="scientific">Actinacidiphila rubida</name>
    <dbReference type="NCBI Taxonomy" id="310780"/>
    <lineage>
        <taxon>Bacteria</taxon>
        <taxon>Bacillati</taxon>
        <taxon>Actinomycetota</taxon>
        <taxon>Actinomycetes</taxon>
        <taxon>Kitasatosporales</taxon>
        <taxon>Streptomycetaceae</taxon>
        <taxon>Actinacidiphila</taxon>
    </lineage>
</organism>
<dbReference type="InterPro" id="IPR011701">
    <property type="entry name" value="MFS"/>
</dbReference>
<evidence type="ECO:0000256" key="6">
    <source>
        <dbReference type="ARBA" id="ARBA00023136"/>
    </source>
</evidence>
<gene>
    <name evidence="9" type="ORF">SAMN05216267_102755</name>
</gene>
<evidence type="ECO:0000313" key="9">
    <source>
        <dbReference type="EMBL" id="SEO46432.1"/>
    </source>
</evidence>
<feature type="transmembrane region" description="Helical" evidence="8">
    <location>
        <begin position="390"/>
        <end position="407"/>
    </location>
</feature>